<dbReference type="PANTHER" id="PTHR11785">
    <property type="entry name" value="AMINO ACID TRANSPORTER"/>
    <property type="match status" value="1"/>
</dbReference>
<evidence type="ECO:0000256" key="5">
    <source>
        <dbReference type="SAM" id="Phobius"/>
    </source>
</evidence>
<feature type="transmembrane region" description="Helical" evidence="5">
    <location>
        <begin position="162"/>
        <end position="181"/>
    </location>
</feature>
<comment type="subcellular location">
    <subcellularLocation>
        <location evidence="1">Membrane</location>
        <topology evidence="1">Multi-pass membrane protein</topology>
    </subcellularLocation>
</comment>
<feature type="transmembrane region" description="Helical" evidence="5">
    <location>
        <begin position="231"/>
        <end position="248"/>
    </location>
</feature>
<dbReference type="InterPro" id="IPR050598">
    <property type="entry name" value="AminoAcid_Transporter"/>
</dbReference>
<keyword evidence="7" id="KW-1185">Reference proteome</keyword>
<name>A0ABY7DV08_MYAAR</name>
<gene>
    <name evidence="6" type="ORF">MAR_024888</name>
</gene>
<reference evidence="6" key="1">
    <citation type="submission" date="2022-11" db="EMBL/GenBank/DDBJ databases">
        <title>Centuries of genome instability and evolution in soft-shell clam transmissible cancer (bioRxiv).</title>
        <authorList>
            <person name="Hart S.F.M."/>
            <person name="Yonemitsu M.A."/>
            <person name="Giersch R.M."/>
            <person name="Beal B.F."/>
            <person name="Arriagada G."/>
            <person name="Davis B.W."/>
            <person name="Ostrander E.A."/>
            <person name="Goff S.P."/>
            <person name="Metzger M.J."/>
        </authorList>
    </citation>
    <scope>NUCLEOTIDE SEQUENCE</scope>
    <source>
        <strain evidence="6">MELC-2E11</strain>
        <tissue evidence="6">Siphon/mantle</tissue>
    </source>
</reference>
<evidence type="ECO:0000256" key="1">
    <source>
        <dbReference type="ARBA" id="ARBA00004141"/>
    </source>
</evidence>
<evidence type="ECO:0000313" key="6">
    <source>
        <dbReference type="EMBL" id="WAR00516.1"/>
    </source>
</evidence>
<feature type="transmembrane region" description="Helical" evidence="5">
    <location>
        <begin position="365"/>
        <end position="381"/>
    </location>
</feature>
<proteinExistence type="predicted"/>
<keyword evidence="3 5" id="KW-1133">Transmembrane helix</keyword>
<feature type="transmembrane region" description="Helical" evidence="5">
    <location>
        <begin position="421"/>
        <end position="445"/>
    </location>
</feature>
<sequence>MENKAGFHQANAPVKSGFYSSKTTESDAKTTIEVEVVNPQQHIGLFGAVTFGVGSMIGSGIFISPKGALDHTGSPGASLLVWVLCGILSMCMGLVYAELGTLIPRSGGDFTYIRKAFGQWPSFLAVWVVPLFSQATSSSVLALVFADYFLPLIIPSCSANGVIRKLIASIHILSIGVSNVFSPRLGVFIQIASTIAKTAALILIAITGIVALGKGSTDNLSSPFQDTTSDVTSYSLAIYACLFAYSGYVRIGEIAEEIKEPKKNIPRAIIISIIVVTSFYILVNISYFVFLPKTEFLGSSAVAYSWALKALPSVAIFVPIGVMISVYGANNGGCFGAARVMFAAARAGLYPEVLSNLHTEKSTPIISLLLYHGFALAMLVPGEVGSLINFTSFLTSFILLLSSLSLLRLKYLLRDTKRDTFYVPFVLPIFTSLVNIFLIVAPFISSPRIEFVYGAVFAFGGYILYIPFVHFGLKLPGTDKVTMGLQLLCNVCPTEKID</sequence>
<keyword evidence="4 5" id="KW-0472">Membrane</keyword>
<feature type="transmembrane region" description="Helical" evidence="5">
    <location>
        <begin position="451"/>
        <end position="473"/>
    </location>
</feature>
<dbReference type="Proteomes" id="UP001164746">
    <property type="component" value="Chromosome 3"/>
</dbReference>
<evidence type="ECO:0000313" key="7">
    <source>
        <dbReference type="Proteomes" id="UP001164746"/>
    </source>
</evidence>
<dbReference type="PANTHER" id="PTHR11785:SF528">
    <property type="entry name" value="AMINO ACID TRANSPORTER PROTEIN JHI-21"/>
    <property type="match status" value="1"/>
</dbReference>
<dbReference type="EMBL" id="CP111014">
    <property type="protein sequence ID" value="WAR00516.1"/>
    <property type="molecule type" value="Genomic_DNA"/>
</dbReference>
<feature type="transmembrane region" description="Helical" evidence="5">
    <location>
        <begin position="188"/>
        <end position="211"/>
    </location>
</feature>
<feature type="transmembrane region" description="Helical" evidence="5">
    <location>
        <begin position="387"/>
        <end position="409"/>
    </location>
</feature>
<dbReference type="InterPro" id="IPR002293">
    <property type="entry name" value="AA/rel_permease1"/>
</dbReference>
<protein>
    <submittedName>
        <fullName evidence="6">BAT1-like protein</fullName>
    </submittedName>
</protein>
<feature type="transmembrane region" description="Helical" evidence="5">
    <location>
        <begin position="269"/>
        <end position="290"/>
    </location>
</feature>
<feature type="transmembrane region" description="Helical" evidence="5">
    <location>
        <begin position="43"/>
        <end position="64"/>
    </location>
</feature>
<evidence type="ECO:0000256" key="2">
    <source>
        <dbReference type="ARBA" id="ARBA00022692"/>
    </source>
</evidence>
<organism evidence="6 7">
    <name type="scientific">Mya arenaria</name>
    <name type="common">Soft-shell clam</name>
    <dbReference type="NCBI Taxonomy" id="6604"/>
    <lineage>
        <taxon>Eukaryota</taxon>
        <taxon>Metazoa</taxon>
        <taxon>Spiralia</taxon>
        <taxon>Lophotrochozoa</taxon>
        <taxon>Mollusca</taxon>
        <taxon>Bivalvia</taxon>
        <taxon>Autobranchia</taxon>
        <taxon>Heteroconchia</taxon>
        <taxon>Euheterodonta</taxon>
        <taxon>Imparidentia</taxon>
        <taxon>Neoheterodontei</taxon>
        <taxon>Myida</taxon>
        <taxon>Myoidea</taxon>
        <taxon>Myidae</taxon>
        <taxon>Mya</taxon>
    </lineage>
</organism>
<evidence type="ECO:0000256" key="4">
    <source>
        <dbReference type="ARBA" id="ARBA00023136"/>
    </source>
</evidence>
<evidence type="ECO:0000256" key="3">
    <source>
        <dbReference type="ARBA" id="ARBA00022989"/>
    </source>
</evidence>
<feature type="transmembrane region" description="Helical" evidence="5">
    <location>
        <begin position="310"/>
        <end position="329"/>
    </location>
</feature>
<dbReference type="Gene3D" id="1.20.1740.10">
    <property type="entry name" value="Amino acid/polyamine transporter I"/>
    <property type="match status" value="1"/>
</dbReference>
<dbReference type="PIRSF" id="PIRSF006060">
    <property type="entry name" value="AA_transporter"/>
    <property type="match status" value="1"/>
</dbReference>
<feature type="transmembrane region" description="Helical" evidence="5">
    <location>
        <begin position="124"/>
        <end position="150"/>
    </location>
</feature>
<keyword evidence="2 5" id="KW-0812">Transmembrane</keyword>
<accession>A0ABY7DV08</accession>
<dbReference type="Pfam" id="PF13520">
    <property type="entry name" value="AA_permease_2"/>
    <property type="match status" value="1"/>
</dbReference>
<feature type="transmembrane region" description="Helical" evidence="5">
    <location>
        <begin position="79"/>
        <end position="103"/>
    </location>
</feature>